<dbReference type="InterPro" id="IPR036249">
    <property type="entry name" value="Thioredoxin-like_sf"/>
</dbReference>
<dbReference type="PANTHER" id="PTHR45663">
    <property type="entry name" value="GEO12009P1"/>
    <property type="match status" value="1"/>
</dbReference>
<dbReference type="RefSeq" id="WP_382408619.1">
    <property type="nucleotide sequence ID" value="NZ_JBHSGU010000005.1"/>
</dbReference>
<comment type="caution">
    <text evidence="2">The sequence shown here is derived from an EMBL/GenBank/DDBJ whole genome shotgun (WGS) entry which is preliminary data.</text>
</comment>
<dbReference type="EMBL" id="JBHSGU010000005">
    <property type="protein sequence ID" value="MFC4700775.1"/>
    <property type="molecule type" value="Genomic_DNA"/>
</dbReference>
<accession>A0ABV9LY40</accession>
<evidence type="ECO:0000259" key="1">
    <source>
        <dbReference type="PROSITE" id="PS51352"/>
    </source>
</evidence>
<name>A0ABV9LY40_9ALTE</name>
<dbReference type="Gene3D" id="1.25.40.10">
    <property type="entry name" value="Tetratricopeptide repeat domain"/>
    <property type="match status" value="2"/>
</dbReference>
<dbReference type="PROSITE" id="PS51352">
    <property type="entry name" value="THIOREDOXIN_2"/>
    <property type="match status" value="1"/>
</dbReference>
<dbReference type="Pfam" id="PF14559">
    <property type="entry name" value="TPR_19"/>
    <property type="match status" value="1"/>
</dbReference>
<keyword evidence="3" id="KW-1185">Reference proteome</keyword>
<dbReference type="SUPFAM" id="SSF52833">
    <property type="entry name" value="Thioredoxin-like"/>
    <property type="match status" value="1"/>
</dbReference>
<dbReference type="Pfam" id="PF14561">
    <property type="entry name" value="TPR_20"/>
    <property type="match status" value="1"/>
</dbReference>
<dbReference type="InterPro" id="IPR013766">
    <property type="entry name" value="Thioredoxin_domain"/>
</dbReference>
<gene>
    <name evidence="2" type="ORF">ACFO4O_11440</name>
</gene>
<proteinExistence type="predicted"/>
<dbReference type="SUPFAM" id="SSF48452">
    <property type="entry name" value="TPR-like"/>
    <property type="match status" value="1"/>
</dbReference>
<evidence type="ECO:0000313" key="2">
    <source>
        <dbReference type="EMBL" id="MFC4700775.1"/>
    </source>
</evidence>
<dbReference type="InterPro" id="IPR011990">
    <property type="entry name" value="TPR-like_helical_dom_sf"/>
</dbReference>
<dbReference type="Gene3D" id="3.40.30.10">
    <property type="entry name" value="Glutaredoxin"/>
    <property type="match status" value="1"/>
</dbReference>
<dbReference type="CDD" id="cd02956">
    <property type="entry name" value="ybbN"/>
    <property type="match status" value="1"/>
</dbReference>
<sequence>MTDQSAISIALNVENFKQVILEDSQNKLVITYFWAPWDEPSVQMMSTLESLAAQNAASVVLATIHCDEQPEIVQQFGVRSLPTTMLIKDGQPVDGFAGPQTAEQLSQTLAKHLPSPEQELFEQAISAAQGGDMQQAFTLAKQAFDINPDNVECRFLLSDCAIETGQLDTAKSLMAEVKLVDQDARYQSIMGKIELADKAAESPELIALQNELANAPDDLDLKIKVAIALQQAHKTEQALDLLFEILNHDLNYGDAKKVTLDMINALPDGEPLKSKYRRKIYSLLY</sequence>
<feature type="domain" description="Thioredoxin" evidence="1">
    <location>
        <begin position="1"/>
        <end position="114"/>
    </location>
</feature>
<reference evidence="3" key="1">
    <citation type="journal article" date="2019" name="Int. J. Syst. Evol. Microbiol.">
        <title>The Global Catalogue of Microorganisms (GCM) 10K type strain sequencing project: providing services to taxonomists for standard genome sequencing and annotation.</title>
        <authorList>
            <consortium name="The Broad Institute Genomics Platform"/>
            <consortium name="The Broad Institute Genome Sequencing Center for Infectious Disease"/>
            <person name="Wu L."/>
            <person name="Ma J."/>
        </authorList>
    </citation>
    <scope>NUCLEOTIDE SEQUENCE [LARGE SCALE GENOMIC DNA]</scope>
    <source>
        <strain evidence="3">KACC 12507</strain>
    </source>
</reference>
<dbReference type="Proteomes" id="UP001595897">
    <property type="component" value="Unassembled WGS sequence"/>
</dbReference>
<organism evidence="2 3">
    <name type="scientific">Glaciecola siphonariae</name>
    <dbReference type="NCBI Taxonomy" id="521012"/>
    <lineage>
        <taxon>Bacteria</taxon>
        <taxon>Pseudomonadati</taxon>
        <taxon>Pseudomonadota</taxon>
        <taxon>Gammaproteobacteria</taxon>
        <taxon>Alteromonadales</taxon>
        <taxon>Alteromonadaceae</taxon>
        <taxon>Glaciecola</taxon>
    </lineage>
</organism>
<dbReference type="Pfam" id="PF00085">
    <property type="entry name" value="Thioredoxin"/>
    <property type="match status" value="1"/>
</dbReference>
<evidence type="ECO:0000313" key="3">
    <source>
        <dbReference type="Proteomes" id="UP001595897"/>
    </source>
</evidence>
<dbReference type="PANTHER" id="PTHR45663:SF11">
    <property type="entry name" value="GEO12009P1"/>
    <property type="match status" value="1"/>
</dbReference>
<protein>
    <submittedName>
        <fullName evidence="2">Co-chaperone YbbN</fullName>
    </submittedName>
</protein>